<name>A0A520KXK1_9EURY</name>
<dbReference type="InterPro" id="IPR038763">
    <property type="entry name" value="DHH_sf"/>
</dbReference>
<dbReference type="Proteomes" id="UP000320766">
    <property type="component" value="Unassembled WGS sequence"/>
</dbReference>
<dbReference type="Pfam" id="PF02272">
    <property type="entry name" value="DHHA1"/>
    <property type="match status" value="1"/>
</dbReference>
<protein>
    <submittedName>
        <fullName evidence="3">DHH family phosphoesterase</fullName>
    </submittedName>
</protein>
<dbReference type="Gene3D" id="3.90.1640.30">
    <property type="match status" value="1"/>
</dbReference>
<dbReference type="Gene3D" id="3.10.310.30">
    <property type="match status" value="1"/>
</dbReference>
<feature type="domain" description="DHHA1" evidence="2">
    <location>
        <begin position="332"/>
        <end position="429"/>
    </location>
</feature>
<reference evidence="3 4" key="1">
    <citation type="journal article" date="2019" name="Nat. Microbiol.">
        <title>Wide diversity of methane and short-chain alkane metabolisms in uncultured archaea.</title>
        <authorList>
            <person name="Borrel G."/>
            <person name="Adam P.S."/>
            <person name="McKay L.J."/>
            <person name="Chen L.X."/>
            <person name="Sierra-Garcia I.N."/>
            <person name="Sieber C.M."/>
            <person name="Letourneur Q."/>
            <person name="Ghozlane A."/>
            <person name="Andersen G.L."/>
            <person name="Li W.J."/>
            <person name="Hallam S.J."/>
            <person name="Muyzer G."/>
            <person name="de Oliveira V.M."/>
            <person name="Inskeep W.P."/>
            <person name="Banfield J.F."/>
            <person name="Gribaldo S."/>
        </authorList>
    </citation>
    <scope>NUCLEOTIDE SEQUENCE [LARGE SCALE GENOMIC DNA]</scope>
    <source>
        <strain evidence="3">NM1b</strain>
    </source>
</reference>
<comment type="caution">
    <text evidence="3">The sequence shown here is derived from an EMBL/GenBank/DDBJ whole genome shotgun (WGS) entry which is preliminary data.</text>
</comment>
<dbReference type="AlphaFoldDB" id="A0A520KXK1"/>
<evidence type="ECO:0000313" key="4">
    <source>
        <dbReference type="Proteomes" id="UP000320766"/>
    </source>
</evidence>
<dbReference type="InterPro" id="IPR001667">
    <property type="entry name" value="DDH_dom"/>
</dbReference>
<organism evidence="3 4">
    <name type="scientific">Candidatus Methanolliviera hydrocarbonicum</name>
    <dbReference type="NCBI Taxonomy" id="2491085"/>
    <lineage>
        <taxon>Archaea</taxon>
        <taxon>Methanobacteriati</taxon>
        <taxon>Methanobacteriota</taxon>
        <taxon>Candidatus Methanoliparia</taxon>
        <taxon>Candidatus Methanoliparales</taxon>
        <taxon>Candidatus Methanollivieraceae</taxon>
        <taxon>Candidatus Methanolliviera</taxon>
    </lineage>
</organism>
<evidence type="ECO:0000313" key="3">
    <source>
        <dbReference type="EMBL" id="RZN70667.1"/>
    </source>
</evidence>
<sequence>MEELIERSERAARLIEDYKGRVHIFSHNDADGIAAAGILCNALLRKKRRFQVSILKSFRESVLEDVFDDELIVFCDMGSNNIRELKGYGRKMIVLDHHIPHESVNAEDILHVNPHLVGMDGSKELSASGVSYLVARALGDNKDLSYLALVGALGDKQEMIGSNRSIRDEALENGIIEITKGAKIGGEDLLNGLTYSVDPYFDFSGEEDKIKEFLNELNIGGEIFSLSEEEMRVLCDALTLKLVKHASPDAIRSFVGEIYSIRGDGVKNLLFLMDLLNSCGKMGKSGLALSLCLKDLSVMEEAKKCLMNFKIRIITELKDLKKRLKRGDNLQYMKIENKGVTGEIASSIIRYISPDLPILVLNEDKKENKIRVSARGTDKLIDDGLDLSITMKISAEKVGGSGGGHKIASGASIPTGKEEKFLEIADAMIGKQIR</sequence>
<gene>
    <name evidence="3" type="ORF">EF807_02935</name>
</gene>
<accession>A0A520KXK1</accession>
<proteinExistence type="predicted"/>
<dbReference type="InterPro" id="IPR051673">
    <property type="entry name" value="SSDNA_exonuclease_RecJ"/>
</dbReference>
<evidence type="ECO:0000259" key="1">
    <source>
        <dbReference type="Pfam" id="PF01368"/>
    </source>
</evidence>
<dbReference type="PANTHER" id="PTHR30255:SF2">
    <property type="entry name" value="SINGLE-STRANDED-DNA-SPECIFIC EXONUCLEASE RECJ"/>
    <property type="match status" value="1"/>
</dbReference>
<dbReference type="EMBL" id="RXIL01000052">
    <property type="protein sequence ID" value="RZN70667.1"/>
    <property type="molecule type" value="Genomic_DNA"/>
</dbReference>
<dbReference type="PANTHER" id="PTHR30255">
    <property type="entry name" value="SINGLE-STRANDED-DNA-SPECIFIC EXONUCLEASE RECJ"/>
    <property type="match status" value="1"/>
</dbReference>
<dbReference type="InterPro" id="IPR003156">
    <property type="entry name" value="DHHA1_dom"/>
</dbReference>
<dbReference type="SUPFAM" id="SSF64182">
    <property type="entry name" value="DHH phosphoesterases"/>
    <property type="match status" value="1"/>
</dbReference>
<evidence type="ECO:0000259" key="2">
    <source>
        <dbReference type="Pfam" id="PF02272"/>
    </source>
</evidence>
<dbReference type="Pfam" id="PF01368">
    <property type="entry name" value="DHH"/>
    <property type="match status" value="1"/>
</dbReference>
<dbReference type="GO" id="GO:0004527">
    <property type="term" value="F:exonuclease activity"/>
    <property type="evidence" value="ECO:0007669"/>
    <property type="project" value="UniProtKB-KW"/>
</dbReference>
<feature type="domain" description="DDH" evidence="1">
    <location>
        <begin position="22"/>
        <end position="136"/>
    </location>
</feature>
<dbReference type="GO" id="GO:0003676">
    <property type="term" value="F:nucleic acid binding"/>
    <property type="evidence" value="ECO:0007669"/>
    <property type="project" value="InterPro"/>
</dbReference>